<organism evidence="3 4">
    <name type="scientific">Panicum virgatum</name>
    <name type="common">Blackwell switchgrass</name>
    <dbReference type="NCBI Taxonomy" id="38727"/>
    <lineage>
        <taxon>Eukaryota</taxon>
        <taxon>Viridiplantae</taxon>
        <taxon>Streptophyta</taxon>
        <taxon>Embryophyta</taxon>
        <taxon>Tracheophyta</taxon>
        <taxon>Spermatophyta</taxon>
        <taxon>Magnoliopsida</taxon>
        <taxon>Liliopsida</taxon>
        <taxon>Poales</taxon>
        <taxon>Poaceae</taxon>
        <taxon>PACMAD clade</taxon>
        <taxon>Panicoideae</taxon>
        <taxon>Panicodae</taxon>
        <taxon>Paniceae</taxon>
        <taxon>Panicinae</taxon>
        <taxon>Panicum</taxon>
        <taxon>Panicum sect. Hiantes</taxon>
    </lineage>
</organism>
<dbReference type="Proteomes" id="UP000823388">
    <property type="component" value="Chromosome 2K"/>
</dbReference>
<comment type="caution">
    <text evidence="3">The sequence shown here is derived from an EMBL/GenBank/DDBJ whole genome shotgun (WGS) entry which is preliminary data.</text>
</comment>
<sequence length="294" mass="32726">MPLLRRPRHRRLPERPVRTTVPAAVQVEQRGLQARREHGDHGRDGHGRALLPVAGALRQDLEQRAHQLSAPLVPADRHFRLRANYLANSLFVFGEFGGNDYNAMIFGGYSTEQARKYTPKIVNTISRGIDKLIAMGATDIVVPGVLPIGCFPIYLTIYQSSNSSDYDGLGCLNKFNDLSTYHNTLLQKRVDIIQSRHRKTARIMYADFYSGVYDMVRNPQNYGLSSVFETCCGSGGGKYNYQNSARCGMQGASACASPAAHLSWDGIHLTEAADKQITDGWLKGRYCRPPILHS</sequence>
<evidence type="ECO:0008006" key="5">
    <source>
        <dbReference type="Google" id="ProtNLM"/>
    </source>
</evidence>
<reference evidence="3" key="1">
    <citation type="submission" date="2020-05" db="EMBL/GenBank/DDBJ databases">
        <title>WGS assembly of Panicum virgatum.</title>
        <authorList>
            <person name="Lovell J.T."/>
            <person name="Jenkins J."/>
            <person name="Shu S."/>
            <person name="Juenger T.E."/>
            <person name="Schmutz J."/>
        </authorList>
    </citation>
    <scope>NUCLEOTIDE SEQUENCE</scope>
    <source>
        <strain evidence="3">AP13</strain>
    </source>
</reference>
<dbReference type="PANTHER" id="PTHR22835">
    <property type="entry name" value="ZINC FINGER FYVE DOMAIN CONTAINING PROTEIN"/>
    <property type="match status" value="1"/>
</dbReference>
<dbReference type="Gene3D" id="3.40.50.1110">
    <property type="entry name" value="SGNH hydrolase"/>
    <property type="match status" value="1"/>
</dbReference>
<evidence type="ECO:0000256" key="1">
    <source>
        <dbReference type="ARBA" id="ARBA00008668"/>
    </source>
</evidence>
<dbReference type="PANTHER" id="PTHR22835:SF519">
    <property type="entry name" value="GDSL ESTERASE_LIPASE"/>
    <property type="match status" value="1"/>
</dbReference>
<dbReference type="EMBL" id="CM029039">
    <property type="protein sequence ID" value="KAG2642395.1"/>
    <property type="molecule type" value="Genomic_DNA"/>
</dbReference>
<protein>
    <recommendedName>
        <fullName evidence="5">GDSL esterase/lipase</fullName>
    </recommendedName>
</protein>
<dbReference type="SUPFAM" id="SSF52266">
    <property type="entry name" value="SGNH hydrolase"/>
    <property type="match status" value="1"/>
</dbReference>
<proteinExistence type="inferred from homology"/>
<gene>
    <name evidence="3" type="ORF">PVAP13_2KG253500</name>
</gene>
<accession>A0A8T0W4S6</accession>
<comment type="similarity">
    <text evidence="1">Belongs to the 'GDSL' lipolytic enzyme family.</text>
</comment>
<evidence type="ECO:0000313" key="3">
    <source>
        <dbReference type="EMBL" id="KAG2642395.1"/>
    </source>
</evidence>
<dbReference type="InterPro" id="IPR036514">
    <property type="entry name" value="SGNH_hydro_sf"/>
</dbReference>
<dbReference type="AlphaFoldDB" id="A0A8T0W4S6"/>
<name>A0A8T0W4S6_PANVG</name>
<keyword evidence="2" id="KW-0325">Glycoprotein</keyword>
<dbReference type="GO" id="GO:0016788">
    <property type="term" value="F:hydrolase activity, acting on ester bonds"/>
    <property type="evidence" value="ECO:0007669"/>
    <property type="project" value="InterPro"/>
</dbReference>
<keyword evidence="4" id="KW-1185">Reference proteome</keyword>
<evidence type="ECO:0000256" key="2">
    <source>
        <dbReference type="ARBA" id="ARBA00023180"/>
    </source>
</evidence>
<dbReference type="Pfam" id="PF00657">
    <property type="entry name" value="Lipase_GDSL"/>
    <property type="match status" value="1"/>
</dbReference>
<dbReference type="InterPro" id="IPR001087">
    <property type="entry name" value="GDSL"/>
</dbReference>
<evidence type="ECO:0000313" key="4">
    <source>
        <dbReference type="Proteomes" id="UP000823388"/>
    </source>
</evidence>